<keyword evidence="3" id="KW-0732">Signal</keyword>
<evidence type="ECO:0000256" key="3">
    <source>
        <dbReference type="SAM" id="SignalP"/>
    </source>
</evidence>
<keyword evidence="1" id="KW-0245">EGF-like domain</keyword>
<dbReference type="GeneID" id="111104762"/>
<sequence>MVITMQAAVLLLVSQCQACSLGYFGQDCSLPCRFPGYGSGCQMACNCEKEHCNHITGCRNSTCSVGYFGPNCSLSCRSPNYGLGCQLSCNCEREHCTHIIGCQNATSDSRATTGSTSSFGCPFTTMNGRKSSHQRSILIAIYVMTTLSVSLIIVYVRLRMKSNAHWNST</sequence>
<dbReference type="PANTHER" id="PTHR24043:SF8">
    <property type="entry name" value="EGF-LIKE DOMAIN-CONTAINING PROTEIN"/>
    <property type="match status" value="1"/>
</dbReference>
<keyword evidence="2" id="KW-0812">Transmembrane</keyword>
<dbReference type="OrthoDB" id="6137592at2759"/>
<dbReference type="Proteomes" id="UP000694844">
    <property type="component" value="Chromosome 7"/>
</dbReference>
<evidence type="ECO:0000313" key="5">
    <source>
        <dbReference type="RefSeq" id="XP_022294583.1"/>
    </source>
</evidence>
<proteinExistence type="predicted"/>
<keyword evidence="2" id="KW-0472">Membrane</keyword>
<evidence type="ECO:0000256" key="1">
    <source>
        <dbReference type="ARBA" id="ARBA00022536"/>
    </source>
</evidence>
<gene>
    <name evidence="5" type="primary">LOC111104762</name>
</gene>
<feature type="chain" id="PRO_5034342980" evidence="3">
    <location>
        <begin position="19"/>
        <end position="169"/>
    </location>
</feature>
<dbReference type="KEGG" id="cvn:111104762"/>
<dbReference type="InterPro" id="IPR042635">
    <property type="entry name" value="MEGF10/SREC1/2-like"/>
</dbReference>
<organism evidence="4 5">
    <name type="scientific">Crassostrea virginica</name>
    <name type="common">Eastern oyster</name>
    <dbReference type="NCBI Taxonomy" id="6565"/>
    <lineage>
        <taxon>Eukaryota</taxon>
        <taxon>Metazoa</taxon>
        <taxon>Spiralia</taxon>
        <taxon>Lophotrochozoa</taxon>
        <taxon>Mollusca</taxon>
        <taxon>Bivalvia</taxon>
        <taxon>Autobranchia</taxon>
        <taxon>Pteriomorphia</taxon>
        <taxon>Ostreida</taxon>
        <taxon>Ostreoidea</taxon>
        <taxon>Ostreidae</taxon>
        <taxon>Crassostrea</taxon>
    </lineage>
</organism>
<reference evidence="5" key="1">
    <citation type="submission" date="2025-08" db="UniProtKB">
        <authorList>
            <consortium name="RefSeq"/>
        </authorList>
    </citation>
    <scope>IDENTIFICATION</scope>
    <source>
        <tissue evidence="5">Whole sample</tissue>
    </source>
</reference>
<keyword evidence="4" id="KW-1185">Reference proteome</keyword>
<evidence type="ECO:0000313" key="4">
    <source>
        <dbReference type="Proteomes" id="UP000694844"/>
    </source>
</evidence>
<dbReference type="Gene3D" id="2.170.300.10">
    <property type="entry name" value="Tie2 ligand-binding domain superfamily"/>
    <property type="match status" value="1"/>
</dbReference>
<dbReference type="AlphaFoldDB" id="A0A8B8AV67"/>
<protein>
    <submittedName>
        <fullName evidence="5">Protein draper-like</fullName>
    </submittedName>
</protein>
<dbReference type="RefSeq" id="XP_022294583.1">
    <property type="nucleotide sequence ID" value="XM_022438875.1"/>
</dbReference>
<keyword evidence="2" id="KW-1133">Transmembrane helix</keyword>
<feature type="signal peptide" evidence="3">
    <location>
        <begin position="1"/>
        <end position="18"/>
    </location>
</feature>
<evidence type="ECO:0000256" key="2">
    <source>
        <dbReference type="SAM" id="Phobius"/>
    </source>
</evidence>
<feature type="transmembrane region" description="Helical" evidence="2">
    <location>
        <begin position="137"/>
        <end position="158"/>
    </location>
</feature>
<dbReference type="PANTHER" id="PTHR24043">
    <property type="entry name" value="SCAVENGER RECEPTOR CLASS F"/>
    <property type="match status" value="1"/>
</dbReference>
<name>A0A8B8AV67_CRAVI</name>
<accession>A0A8B8AV67</accession>
<dbReference type="GO" id="GO:0005044">
    <property type="term" value="F:scavenger receptor activity"/>
    <property type="evidence" value="ECO:0007669"/>
    <property type="project" value="InterPro"/>
</dbReference>